<sequence length="65" mass="7500">MSESVNKTTFVIKEGQEYCFLSNDEDPFEIFRSLMEQSGEKDSGLTRGEAYEIMEGMIPERLRSI</sequence>
<gene>
    <name evidence="1" type="ORF">METZ01_LOCUS500350</name>
</gene>
<reference evidence="1" key="1">
    <citation type="submission" date="2018-05" db="EMBL/GenBank/DDBJ databases">
        <authorList>
            <person name="Lanie J.A."/>
            <person name="Ng W.-L."/>
            <person name="Kazmierczak K.M."/>
            <person name="Andrzejewski T.M."/>
            <person name="Davidsen T.M."/>
            <person name="Wayne K.J."/>
            <person name="Tettelin H."/>
            <person name="Glass J.I."/>
            <person name="Rusch D."/>
            <person name="Podicherti R."/>
            <person name="Tsui H.-C.T."/>
            <person name="Winkler M.E."/>
        </authorList>
    </citation>
    <scope>NUCLEOTIDE SEQUENCE</scope>
</reference>
<name>A0A383DSJ5_9ZZZZ</name>
<protein>
    <submittedName>
        <fullName evidence="1">Uncharacterized protein</fullName>
    </submittedName>
</protein>
<proteinExistence type="predicted"/>
<organism evidence="1">
    <name type="scientific">marine metagenome</name>
    <dbReference type="NCBI Taxonomy" id="408172"/>
    <lineage>
        <taxon>unclassified sequences</taxon>
        <taxon>metagenomes</taxon>
        <taxon>ecological metagenomes</taxon>
    </lineage>
</organism>
<dbReference type="AlphaFoldDB" id="A0A383DSJ5"/>
<dbReference type="EMBL" id="UINC01219839">
    <property type="protein sequence ID" value="SVE47496.1"/>
    <property type="molecule type" value="Genomic_DNA"/>
</dbReference>
<evidence type="ECO:0000313" key="1">
    <source>
        <dbReference type="EMBL" id="SVE47496.1"/>
    </source>
</evidence>
<accession>A0A383DSJ5</accession>